<dbReference type="SUPFAM" id="SSF48498">
    <property type="entry name" value="Tetracyclin repressor-like, C-terminal domain"/>
    <property type="match status" value="1"/>
</dbReference>
<evidence type="ECO:0000259" key="3">
    <source>
        <dbReference type="PROSITE" id="PS50977"/>
    </source>
</evidence>
<evidence type="ECO:0000313" key="5">
    <source>
        <dbReference type="Proteomes" id="UP001165079"/>
    </source>
</evidence>
<dbReference type="PANTHER" id="PTHR30055:SF239">
    <property type="entry name" value="TRANSCRIPTIONAL REGULATORY PROTEIN"/>
    <property type="match status" value="1"/>
</dbReference>
<dbReference type="Gene3D" id="1.10.10.60">
    <property type="entry name" value="Homeodomain-like"/>
    <property type="match status" value="1"/>
</dbReference>
<feature type="DNA-binding region" description="H-T-H motif" evidence="2">
    <location>
        <begin position="58"/>
        <end position="77"/>
    </location>
</feature>
<organism evidence="4 5">
    <name type="scientific">Actinorhabdospora filicis</name>
    <dbReference type="NCBI Taxonomy" id="1785913"/>
    <lineage>
        <taxon>Bacteria</taxon>
        <taxon>Bacillati</taxon>
        <taxon>Actinomycetota</taxon>
        <taxon>Actinomycetes</taxon>
        <taxon>Micromonosporales</taxon>
        <taxon>Micromonosporaceae</taxon>
        <taxon>Actinorhabdospora</taxon>
    </lineage>
</organism>
<dbReference type="InterPro" id="IPR036271">
    <property type="entry name" value="Tet_transcr_reg_TetR-rel_C_sf"/>
</dbReference>
<feature type="domain" description="HTH tetR-type" evidence="3">
    <location>
        <begin position="35"/>
        <end position="95"/>
    </location>
</feature>
<dbReference type="Pfam" id="PF00440">
    <property type="entry name" value="TetR_N"/>
    <property type="match status" value="1"/>
</dbReference>
<keyword evidence="1 2" id="KW-0238">DNA-binding</keyword>
<sequence length="227" mass="24753">MGGRVDDATVDVSHGNLHTGPYGWTVRYRMDMTQRLSAEDWADAALDALGRGGLPAIAVEPIAARLGTTKGSFYWHFRNRDALIEAALHRWEERGTSQVIEALKAEEGPEAKLRKLFTTVIAFGLSHRIELSLLGSRDHPAVGPVLQRVAERRVTYVRELFEEVGFTPEEAHHRATLGVSIYLGHTQLAHTARAALPENVDALITSAIDALLTAPTPAPPTPPTSPT</sequence>
<gene>
    <name evidence="4" type="ORF">Afil01_46650</name>
</gene>
<dbReference type="InterPro" id="IPR050109">
    <property type="entry name" value="HTH-type_TetR-like_transc_reg"/>
</dbReference>
<accession>A0A9W6SPQ2</accession>
<reference evidence="4" key="1">
    <citation type="submission" date="2023-03" db="EMBL/GenBank/DDBJ databases">
        <title>Actinorhabdospora filicis NBRC 111898.</title>
        <authorList>
            <person name="Ichikawa N."/>
            <person name="Sato H."/>
            <person name="Tonouchi N."/>
        </authorList>
    </citation>
    <scope>NUCLEOTIDE SEQUENCE</scope>
    <source>
        <strain evidence="4">NBRC 111898</strain>
    </source>
</reference>
<dbReference type="PANTHER" id="PTHR30055">
    <property type="entry name" value="HTH-TYPE TRANSCRIPTIONAL REGULATOR RUTR"/>
    <property type="match status" value="1"/>
</dbReference>
<dbReference type="InterPro" id="IPR009057">
    <property type="entry name" value="Homeodomain-like_sf"/>
</dbReference>
<dbReference type="GO" id="GO:0000976">
    <property type="term" value="F:transcription cis-regulatory region binding"/>
    <property type="evidence" value="ECO:0007669"/>
    <property type="project" value="TreeGrafter"/>
</dbReference>
<evidence type="ECO:0000256" key="2">
    <source>
        <dbReference type="PROSITE-ProRule" id="PRU00335"/>
    </source>
</evidence>
<dbReference type="AlphaFoldDB" id="A0A9W6SPQ2"/>
<dbReference type="EMBL" id="BSTX01000003">
    <property type="protein sequence ID" value="GLZ79858.1"/>
    <property type="molecule type" value="Genomic_DNA"/>
</dbReference>
<protein>
    <recommendedName>
        <fullName evidence="3">HTH tetR-type domain-containing protein</fullName>
    </recommendedName>
</protein>
<keyword evidence="5" id="KW-1185">Reference proteome</keyword>
<dbReference type="InterPro" id="IPR001647">
    <property type="entry name" value="HTH_TetR"/>
</dbReference>
<dbReference type="SUPFAM" id="SSF46689">
    <property type="entry name" value="Homeodomain-like"/>
    <property type="match status" value="1"/>
</dbReference>
<dbReference type="GO" id="GO:0003700">
    <property type="term" value="F:DNA-binding transcription factor activity"/>
    <property type="evidence" value="ECO:0007669"/>
    <property type="project" value="TreeGrafter"/>
</dbReference>
<dbReference type="Proteomes" id="UP001165079">
    <property type="component" value="Unassembled WGS sequence"/>
</dbReference>
<dbReference type="Gene3D" id="1.10.357.10">
    <property type="entry name" value="Tetracycline Repressor, domain 2"/>
    <property type="match status" value="1"/>
</dbReference>
<evidence type="ECO:0000256" key="1">
    <source>
        <dbReference type="ARBA" id="ARBA00023125"/>
    </source>
</evidence>
<proteinExistence type="predicted"/>
<name>A0A9W6SPQ2_9ACTN</name>
<dbReference type="PROSITE" id="PS50977">
    <property type="entry name" value="HTH_TETR_2"/>
    <property type="match status" value="1"/>
</dbReference>
<comment type="caution">
    <text evidence="4">The sequence shown here is derived from an EMBL/GenBank/DDBJ whole genome shotgun (WGS) entry which is preliminary data.</text>
</comment>
<evidence type="ECO:0000313" key="4">
    <source>
        <dbReference type="EMBL" id="GLZ79858.1"/>
    </source>
</evidence>